<feature type="transmembrane region" description="Helical" evidence="1">
    <location>
        <begin position="400"/>
        <end position="418"/>
    </location>
</feature>
<dbReference type="AlphaFoldDB" id="A0A1I3QX33"/>
<feature type="transmembrane region" description="Helical" evidence="1">
    <location>
        <begin position="82"/>
        <end position="105"/>
    </location>
</feature>
<feature type="transmembrane region" description="Helical" evidence="1">
    <location>
        <begin position="211"/>
        <end position="233"/>
    </location>
</feature>
<feature type="transmembrane region" description="Helical" evidence="1">
    <location>
        <begin position="40"/>
        <end position="61"/>
    </location>
</feature>
<feature type="transmembrane region" description="Helical" evidence="1">
    <location>
        <begin position="266"/>
        <end position="285"/>
    </location>
</feature>
<dbReference type="Proteomes" id="UP000199445">
    <property type="component" value="Unassembled WGS sequence"/>
</dbReference>
<dbReference type="EMBL" id="FOSC01000002">
    <property type="protein sequence ID" value="SFJ38734.1"/>
    <property type="molecule type" value="Genomic_DNA"/>
</dbReference>
<evidence type="ECO:0000313" key="2">
    <source>
        <dbReference type="EMBL" id="SFJ38734.1"/>
    </source>
</evidence>
<keyword evidence="1" id="KW-0812">Transmembrane</keyword>
<feature type="transmembrane region" description="Helical" evidence="1">
    <location>
        <begin position="425"/>
        <end position="450"/>
    </location>
</feature>
<feature type="transmembrane region" description="Helical" evidence="1">
    <location>
        <begin position="179"/>
        <end position="199"/>
    </location>
</feature>
<feature type="transmembrane region" description="Helical" evidence="1">
    <location>
        <begin position="297"/>
        <end position="315"/>
    </location>
</feature>
<dbReference type="OrthoDB" id="9781614at2"/>
<evidence type="ECO:0000256" key="1">
    <source>
        <dbReference type="SAM" id="Phobius"/>
    </source>
</evidence>
<feature type="transmembrane region" description="Helical" evidence="1">
    <location>
        <begin position="370"/>
        <end position="394"/>
    </location>
</feature>
<sequence>MFYLHAFSHSLLHALKNLLPIVVVVAFFQLVILQQVPDNLGSMVVGLLIVAAGVALFLQGLELSIFPVGKSLANQFAKRGSLLILLSFGFAMGFSAVIAEPALIAVAEQAQTISEGRIDALTLRVLVAVSVGLVISLGVFRIIFGYPLHWFMIIGYITVVIITWFAPEEIVGLAYDSGGVTTNVVTVPLIAALGIGLAASIAGRNPLIDGFGLVALAVMVPMITVQGYGMLVYSGDTTAGELVLGNESESSGPSGIVNVLLNLAEMVRDVLPIIITVLFFQYLVLRRKLANPATVAFGFLLVILGLYAFVVGLKLGLFPIGTSMAEQLTARDNHLYIYLFALMIGFATTMAEPALIAIGQQVEEAANGSLNGNVIRILVAVGVAIGITIGVHRIITGDSIHYYVMGGYILVIILTLLAPRYIVALAYDLGGVTTSEVTVPLVTALGIGLASSIDGRSVLIDGFGLIAFASIFPIVTVMAYAIVSQTIADRRKEQP</sequence>
<organism evidence="2 3">
    <name type="scientific">Marinobacter persicus</name>
    <dbReference type="NCBI Taxonomy" id="930118"/>
    <lineage>
        <taxon>Bacteria</taxon>
        <taxon>Pseudomonadati</taxon>
        <taxon>Pseudomonadota</taxon>
        <taxon>Gammaproteobacteria</taxon>
        <taxon>Pseudomonadales</taxon>
        <taxon>Marinobacteraceae</taxon>
        <taxon>Marinobacter</taxon>
    </lineage>
</organism>
<keyword evidence="1" id="KW-1133">Transmembrane helix</keyword>
<feature type="transmembrane region" description="Helical" evidence="1">
    <location>
        <begin position="335"/>
        <end position="358"/>
    </location>
</feature>
<dbReference type="Pfam" id="PF07556">
    <property type="entry name" value="DUF1538"/>
    <property type="match status" value="2"/>
</dbReference>
<keyword evidence="1" id="KW-0472">Membrane</keyword>
<feature type="transmembrane region" description="Helical" evidence="1">
    <location>
        <begin position="12"/>
        <end position="34"/>
    </location>
</feature>
<feature type="transmembrane region" description="Helical" evidence="1">
    <location>
        <begin position="150"/>
        <end position="167"/>
    </location>
</feature>
<feature type="transmembrane region" description="Helical" evidence="1">
    <location>
        <begin position="125"/>
        <end position="143"/>
    </location>
</feature>
<proteinExistence type="predicted"/>
<dbReference type="RefSeq" id="WP_091701393.1">
    <property type="nucleotide sequence ID" value="NZ_BMYN01000002.1"/>
</dbReference>
<keyword evidence="3" id="KW-1185">Reference proteome</keyword>
<feature type="transmembrane region" description="Helical" evidence="1">
    <location>
        <begin position="462"/>
        <end position="483"/>
    </location>
</feature>
<dbReference type="InterPro" id="IPR011435">
    <property type="entry name" value="UmpAB"/>
</dbReference>
<evidence type="ECO:0008006" key="4">
    <source>
        <dbReference type="Google" id="ProtNLM"/>
    </source>
</evidence>
<gene>
    <name evidence="2" type="ORF">SAMN05216429_102176</name>
</gene>
<protein>
    <recommendedName>
        <fullName evidence="4">DUF1538 domain-containing protein</fullName>
    </recommendedName>
</protein>
<reference evidence="2 3" key="1">
    <citation type="submission" date="2016-10" db="EMBL/GenBank/DDBJ databases">
        <authorList>
            <person name="de Groot N.N."/>
        </authorList>
    </citation>
    <scope>NUCLEOTIDE SEQUENCE [LARGE SCALE GENOMIC DNA]</scope>
    <source>
        <strain evidence="2 3">IBRC-M 10445</strain>
    </source>
</reference>
<evidence type="ECO:0000313" key="3">
    <source>
        <dbReference type="Proteomes" id="UP000199445"/>
    </source>
</evidence>
<accession>A0A1I3QX33</accession>
<name>A0A1I3QX33_9GAMM</name>